<sequence length="654" mass="74810">MAIKANTITLSDLLKMNPENGNFLQSHRMFLSSADAWGALIKDLVLALGIERAKRFLLRYGYQCGRHEALMLKDKFNWENKKEWIMGGVTMHGLSGRTTSVPIKVDIDTKNQKLDVEGFWNDSYEAQQYLQQFSIHSEPVCYFLEGYASGYCSTSLGKKVVFKEVECIGKGDPHCHFVGKTLDLWGDEISPELVDYEREDIRDELDQAHKRIERQSEILKRGNLLSNQLTEIVLQGKGLDSIAQTLGRSLKCGIVISNKDFETLSEYGDILDYSLKNIIENKENLDSLDQAKVNEMLKQQTTTIQLNFLKEQGFSHYPLITPIIVQNRVYGYISIIKNSKEMEELESSFAERAANICALHILNEKTAIDTEQRMKGELLDEVLQKPNLDSNITKKLSFLGYKINKPHYVFIFNLQNQSFDFQKDEFVNDEKELIMNILRKYSSSIAGENILISHSFGQIQALISVDLLKACNKSEEKFGISILKEVKRKLPSAQLLIGISNICPSIHRTHEGYKQAKKALEIAQINKLQQQVFLFSAIGHISILLDARNPQELENYADNILGSIYDYDIQKSSELLKTLYFYLNNECNLHKTARILNLSIGGMRYRLANLKERFNIDMMDSTTRREVQMALDIYVAFGKLPDILLEQGEDTMDH</sequence>
<dbReference type="PANTHER" id="PTHR33744:SF1">
    <property type="entry name" value="DNA-BINDING TRANSCRIPTIONAL ACTIVATOR ADER"/>
    <property type="match status" value="1"/>
</dbReference>
<reference evidence="3 4" key="1">
    <citation type="submission" date="2023-10" db="EMBL/GenBank/DDBJ databases">
        <title>Niallia locisalis sp.nov. isolated from a salt pond sample.</title>
        <authorList>
            <person name="Li X.-J."/>
            <person name="Dong L."/>
        </authorList>
    </citation>
    <scope>NUCLEOTIDE SEQUENCE [LARGE SCALE GENOMIC DNA]</scope>
    <source>
        <strain evidence="3 4">DSM 29761</strain>
    </source>
</reference>
<dbReference type="Pfam" id="PF06505">
    <property type="entry name" value="XylR_N"/>
    <property type="match status" value="1"/>
</dbReference>
<dbReference type="SUPFAM" id="SSF111126">
    <property type="entry name" value="Ligand-binding domain in the NO signalling and Golgi transport"/>
    <property type="match status" value="1"/>
</dbReference>
<dbReference type="Pfam" id="PF13556">
    <property type="entry name" value="HTH_30"/>
    <property type="match status" value="1"/>
</dbReference>
<evidence type="ECO:0000313" key="3">
    <source>
        <dbReference type="EMBL" id="WVX80876.1"/>
    </source>
</evidence>
<feature type="domain" description="4-vinyl reductase 4VR" evidence="2">
    <location>
        <begin position="119"/>
        <end position="181"/>
    </location>
</feature>
<name>A0ABZ2CAV8_9BACI</name>
<keyword evidence="4" id="KW-1185">Reference proteome</keyword>
<dbReference type="Gene3D" id="3.30.450.40">
    <property type="match status" value="1"/>
</dbReference>
<dbReference type="InterPro" id="IPR029016">
    <property type="entry name" value="GAF-like_dom_sf"/>
</dbReference>
<dbReference type="InterPro" id="IPR024096">
    <property type="entry name" value="NO_sig/Golgi_transp_ligand-bd"/>
</dbReference>
<dbReference type="RefSeq" id="WP_338449806.1">
    <property type="nucleotide sequence ID" value="NZ_CP137640.1"/>
</dbReference>
<dbReference type="Proteomes" id="UP001357223">
    <property type="component" value="Chromosome"/>
</dbReference>
<dbReference type="EMBL" id="CP137640">
    <property type="protein sequence ID" value="WVX80876.1"/>
    <property type="molecule type" value="Genomic_DNA"/>
</dbReference>
<comment type="similarity">
    <text evidence="1">Belongs to the CdaR family.</text>
</comment>
<proteinExistence type="inferred from homology"/>
<dbReference type="InterPro" id="IPR051448">
    <property type="entry name" value="CdaR-like_regulators"/>
</dbReference>
<dbReference type="PANTHER" id="PTHR33744">
    <property type="entry name" value="CARBOHYDRATE DIACID REGULATOR"/>
    <property type="match status" value="1"/>
</dbReference>
<gene>
    <name evidence="3" type="ORF">R4Z09_27275</name>
</gene>
<dbReference type="Gene3D" id="3.30.1380.20">
    <property type="entry name" value="Trafficking protein particle complex subunit 3"/>
    <property type="match status" value="1"/>
</dbReference>
<dbReference type="InterPro" id="IPR010523">
    <property type="entry name" value="XylR_N"/>
</dbReference>
<dbReference type="InterPro" id="IPR025736">
    <property type="entry name" value="PucR_C-HTH_dom"/>
</dbReference>
<dbReference type="InterPro" id="IPR004096">
    <property type="entry name" value="V4R"/>
</dbReference>
<evidence type="ECO:0000259" key="2">
    <source>
        <dbReference type="SMART" id="SM00989"/>
    </source>
</evidence>
<dbReference type="InterPro" id="IPR042070">
    <property type="entry name" value="PucR_C-HTH_sf"/>
</dbReference>
<organism evidence="3 4">
    <name type="scientific">Niallia oryzisoli</name>
    <dbReference type="NCBI Taxonomy" id="1737571"/>
    <lineage>
        <taxon>Bacteria</taxon>
        <taxon>Bacillati</taxon>
        <taxon>Bacillota</taxon>
        <taxon>Bacilli</taxon>
        <taxon>Bacillales</taxon>
        <taxon>Bacillaceae</taxon>
        <taxon>Niallia</taxon>
    </lineage>
</organism>
<accession>A0ABZ2CAV8</accession>
<dbReference type="SMART" id="SM00989">
    <property type="entry name" value="V4R"/>
    <property type="match status" value="1"/>
</dbReference>
<evidence type="ECO:0000313" key="4">
    <source>
        <dbReference type="Proteomes" id="UP001357223"/>
    </source>
</evidence>
<dbReference type="Pfam" id="PF17853">
    <property type="entry name" value="GGDEF_2"/>
    <property type="match status" value="1"/>
</dbReference>
<dbReference type="Gene3D" id="1.10.10.2840">
    <property type="entry name" value="PucR C-terminal helix-turn-helix domain"/>
    <property type="match status" value="1"/>
</dbReference>
<dbReference type="Pfam" id="PF02830">
    <property type="entry name" value="V4R"/>
    <property type="match status" value="1"/>
</dbReference>
<dbReference type="InterPro" id="IPR041522">
    <property type="entry name" value="CdaR_GGDEF"/>
</dbReference>
<evidence type="ECO:0000256" key="1">
    <source>
        <dbReference type="ARBA" id="ARBA00006754"/>
    </source>
</evidence>
<protein>
    <submittedName>
        <fullName evidence="3">XylR N-terminal domain-containing protein</fullName>
    </submittedName>
</protein>